<dbReference type="PIRSF" id="PIRSF004682">
    <property type="entry name" value="GmhB"/>
    <property type="match status" value="1"/>
</dbReference>
<feature type="site" description="Stabilizes the phosphoryl group" evidence="9">
    <location>
        <position position="50"/>
    </location>
</feature>
<evidence type="ECO:0000313" key="11">
    <source>
        <dbReference type="EMBL" id="QHS63836.1"/>
    </source>
</evidence>
<keyword evidence="2 7" id="KW-0963">Cytoplasm</keyword>
<proteinExistence type="inferred from homology"/>
<dbReference type="InterPro" id="IPR006543">
    <property type="entry name" value="Histidinol-phos"/>
</dbReference>
<dbReference type="GO" id="GO:0046872">
    <property type="term" value="F:metal ion binding"/>
    <property type="evidence" value="ECO:0007669"/>
    <property type="project" value="UniProtKB-KW"/>
</dbReference>
<dbReference type="CDD" id="cd07503">
    <property type="entry name" value="HAD_HisB-N"/>
    <property type="match status" value="1"/>
</dbReference>
<dbReference type="SUPFAM" id="SSF56784">
    <property type="entry name" value="HAD-like"/>
    <property type="match status" value="1"/>
</dbReference>
<dbReference type="Proteomes" id="UP000476411">
    <property type="component" value="Chromosome"/>
</dbReference>
<dbReference type="InterPro" id="IPR036412">
    <property type="entry name" value="HAD-like_sf"/>
</dbReference>
<dbReference type="PANTHER" id="PTHR42891">
    <property type="entry name" value="D-GLYCERO-BETA-D-MANNO-HEPTOSE-1,7-BISPHOSPHATE 7-PHOSPHATASE"/>
    <property type="match status" value="1"/>
</dbReference>
<protein>
    <recommendedName>
        <fullName evidence="6 7">D,D-heptose 1,7-bisphosphate phosphatase</fullName>
        <ecNumber evidence="7">3.1.3.-</ecNumber>
    </recommendedName>
</protein>
<dbReference type="InterPro" id="IPR006549">
    <property type="entry name" value="HAD-SF_hydro_IIIA"/>
</dbReference>
<dbReference type="RefSeq" id="WP_162335552.1">
    <property type="nucleotide sequence ID" value="NZ_CP048113.1"/>
</dbReference>
<dbReference type="GO" id="GO:0016791">
    <property type="term" value="F:phosphatase activity"/>
    <property type="evidence" value="ECO:0007669"/>
    <property type="project" value="InterPro"/>
</dbReference>
<keyword evidence="10" id="KW-0862">Zinc</keyword>
<keyword evidence="3 10" id="KW-0479">Metal-binding</keyword>
<comment type="similarity">
    <text evidence="7">Belongs to the gmhB family.</text>
</comment>
<evidence type="ECO:0000256" key="2">
    <source>
        <dbReference type="ARBA" id="ARBA00022490"/>
    </source>
</evidence>
<dbReference type="Pfam" id="PF13242">
    <property type="entry name" value="Hydrolase_like"/>
    <property type="match status" value="1"/>
</dbReference>
<feature type="binding site" evidence="10">
    <location>
        <position position="8"/>
    </location>
    <ligand>
        <name>Mg(2+)</name>
        <dbReference type="ChEBI" id="CHEBI:18420"/>
    </ligand>
</feature>
<organism evidence="11 12">
    <name type="scientific">Chitinophaga agri</name>
    <dbReference type="NCBI Taxonomy" id="2703787"/>
    <lineage>
        <taxon>Bacteria</taxon>
        <taxon>Pseudomonadati</taxon>
        <taxon>Bacteroidota</taxon>
        <taxon>Chitinophagia</taxon>
        <taxon>Chitinophagales</taxon>
        <taxon>Chitinophagaceae</taxon>
        <taxon>Chitinophaga</taxon>
    </lineage>
</organism>
<feature type="site" description="Stabilizes the phosphoryl group" evidence="9">
    <location>
        <position position="108"/>
    </location>
</feature>
<feature type="binding site" evidence="10">
    <location>
        <position position="10"/>
    </location>
    <ligand>
        <name>Mg(2+)</name>
        <dbReference type="ChEBI" id="CHEBI:18420"/>
    </ligand>
</feature>
<comment type="subcellular location">
    <subcellularLocation>
        <location evidence="1 7">Cytoplasm</location>
    </subcellularLocation>
</comment>
<dbReference type="KEGG" id="chih:GWR21_30925"/>
<feature type="site" description="Contributes to substrate recognition" evidence="9">
    <location>
        <position position="107"/>
    </location>
</feature>
<dbReference type="NCBIfam" id="TIGR01662">
    <property type="entry name" value="HAD-SF-IIIA"/>
    <property type="match status" value="1"/>
</dbReference>
<reference evidence="11 12" key="1">
    <citation type="submission" date="2020-01" db="EMBL/GenBank/DDBJ databases">
        <title>Complete genome sequence of Chitinophaga sp. H33E-04 isolated from quinoa roots.</title>
        <authorList>
            <person name="Weon H.-Y."/>
            <person name="Lee S.A."/>
        </authorList>
    </citation>
    <scope>NUCLEOTIDE SEQUENCE [LARGE SCALE GENOMIC DNA]</scope>
    <source>
        <strain evidence="11 12">H33E-04</strain>
    </source>
</reference>
<evidence type="ECO:0000256" key="1">
    <source>
        <dbReference type="ARBA" id="ARBA00004496"/>
    </source>
</evidence>
<evidence type="ECO:0000313" key="12">
    <source>
        <dbReference type="Proteomes" id="UP000476411"/>
    </source>
</evidence>
<keyword evidence="4 7" id="KW-0378">Hydrolase</keyword>
<feature type="binding site" evidence="10">
    <location>
        <position position="91"/>
    </location>
    <ligand>
        <name>Zn(2+)</name>
        <dbReference type="ChEBI" id="CHEBI:29105"/>
    </ligand>
</feature>
<accession>A0A6B9ZPF2</accession>
<comment type="cofactor">
    <cofactor evidence="10">
        <name>Zn(2+)</name>
        <dbReference type="ChEBI" id="CHEBI:29105"/>
    </cofactor>
</comment>
<keyword evidence="10" id="KW-0460">Magnesium</keyword>
<dbReference type="GO" id="GO:0005737">
    <property type="term" value="C:cytoplasm"/>
    <property type="evidence" value="ECO:0007669"/>
    <property type="project" value="UniProtKB-SubCell"/>
</dbReference>
<dbReference type="AlphaFoldDB" id="A0A6B9ZPF2"/>
<feature type="active site" description="Nucleophile" evidence="8">
    <location>
        <position position="8"/>
    </location>
</feature>
<gene>
    <name evidence="11" type="ORF">GWR21_30925</name>
</gene>
<evidence type="ECO:0000256" key="3">
    <source>
        <dbReference type="ARBA" id="ARBA00022723"/>
    </source>
</evidence>
<dbReference type="NCBIfam" id="TIGR01656">
    <property type="entry name" value="Histidinol-ppas"/>
    <property type="match status" value="1"/>
</dbReference>
<evidence type="ECO:0000256" key="8">
    <source>
        <dbReference type="PIRSR" id="PIRSR004682-1"/>
    </source>
</evidence>
<evidence type="ECO:0000256" key="7">
    <source>
        <dbReference type="PIRNR" id="PIRNR004682"/>
    </source>
</evidence>
<feature type="binding site" evidence="10">
    <location>
        <position position="104"/>
    </location>
    <ligand>
        <name>Zn(2+)</name>
        <dbReference type="ChEBI" id="CHEBI:29105"/>
    </ligand>
</feature>
<keyword evidence="5 7" id="KW-0119">Carbohydrate metabolism</keyword>
<dbReference type="EMBL" id="CP048113">
    <property type="protein sequence ID" value="QHS63836.1"/>
    <property type="molecule type" value="Genomic_DNA"/>
</dbReference>
<dbReference type="GO" id="GO:0005975">
    <property type="term" value="P:carbohydrate metabolic process"/>
    <property type="evidence" value="ECO:0007669"/>
    <property type="project" value="InterPro"/>
</dbReference>
<evidence type="ECO:0000256" key="10">
    <source>
        <dbReference type="PIRSR" id="PIRSR004682-4"/>
    </source>
</evidence>
<evidence type="ECO:0000256" key="5">
    <source>
        <dbReference type="ARBA" id="ARBA00023277"/>
    </source>
</evidence>
<evidence type="ECO:0000256" key="6">
    <source>
        <dbReference type="ARBA" id="ARBA00031828"/>
    </source>
</evidence>
<sequence>MKKAIFIDKDGTLISDVPYNVDPDKIVLTDGAVEGLRLLQRKGYALIVISNQAGVAHGYFAEEDLEPVIFRLHHLLGSAGITLNGFYYCPHHPMGKLSQYTVSCNCRKPAPGMILKAAADMNISLQASWMIGDILHDVEAGNRAGCQSVLINNGNETVWEMNEYSRPAYIAKDLLEAARLIINHSTANYSTWNSYISH</sequence>
<name>A0A6B9ZPF2_9BACT</name>
<feature type="binding site" evidence="10">
    <location>
        <position position="133"/>
    </location>
    <ligand>
        <name>Mg(2+)</name>
        <dbReference type="ChEBI" id="CHEBI:18420"/>
    </ligand>
</feature>
<dbReference type="EC" id="3.1.3.-" evidence="7"/>
<feature type="active site" description="Proton donor" evidence="8">
    <location>
        <position position="10"/>
    </location>
</feature>
<feature type="binding site" evidence="10">
    <location>
        <position position="106"/>
    </location>
    <ligand>
        <name>Zn(2+)</name>
        <dbReference type="ChEBI" id="CHEBI:29105"/>
    </ligand>
</feature>
<dbReference type="PANTHER" id="PTHR42891:SF1">
    <property type="entry name" value="D-GLYCERO-BETA-D-MANNO-HEPTOSE-1,7-BISPHOSPHATE 7-PHOSPHATASE"/>
    <property type="match status" value="1"/>
</dbReference>
<feature type="binding site" evidence="10">
    <location>
        <position position="89"/>
    </location>
    <ligand>
        <name>Zn(2+)</name>
        <dbReference type="ChEBI" id="CHEBI:29105"/>
    </ligand>
</feature>
<dbReference type="InterPro" id="IPR004446">
    <property type="entry name" value="Heptose_bisP_phosphatase"/>
</dbReference>
<comment type="cofactor">
    <cofactor evidence="10">
        <name>Mg(2+)</name>
        <dbReference type="ChEBI" id="CHEBI:18420"/>
    </cofactor>
</comment>
<dbReference type="InterPro" id="IPR023214">
    <property type="entry name" value="HAD_sf"/>
</dbReference>
<evidence type="ECO:0000256" key="4">
    <source>
        <dbReference type="ARBA" id="ARBA00022801"/>
    </source>
</evidence>
<dbReference type="Gene3D" id="3.40.50.1000">
    <property type="entry name" value="HAD superfamily/HAD-like"/>
    <property type="match status" value="1"/>
</dbReference>
<keyword evidence="12" id="KW-1185">Reference proteome</keyword>
<evidence type="ECO:0000256" key="9">
    <source>
        <dbReference type="PIRSR" id="PIRSR004682-3"/>
    </source>
</evidence>